<evidence type="ECO:0000313" key="1">
    <source>
        <dbReference type="EMBL" id="KAJ7990642.1"/>
    </source>
</evidence>
<dbReference type="EMBL" id="CM055755">
    <property type="protein sequence ID" value="KAJ7990642.1"/>
    <property type="molecule type" value="Genomic_DNA"/>
</dbReference>
<gene>
    <name evidence="1" type="ORF">DPEC_G00302510</name>
</gene>
<protein>
    <submittedName>
        <fullName evidence="1">Uncharacterized protein</fullName>
    </submittedName>
</protein>
<reference evidence="1" key="1">
    <citation type="submission" date="2021-05" db="EMBL/GenBank/DDBJ databases">
        <authorList>
            <person name="Pan Q."/>
            <person name="Jouanno E."/>
            <person name="Zahm M."/>
            <person name="Klopp C."/>
            <person name="Cabau C."/>
            <person name="Louis A."/>
            <person name="Berthelot C."/>
            <person name="Parey E."/>
            <person name="Roest Crollius H."/>
            <person name="Montfort J."/>
            <person name="Robinson-Rechavi M."/>
            <person name="Bouchez O."/>
            <person name="Lampietro C."/>
            <person name="Lopez Roques C."/>
            <person name="Donnadieu C."/>
            <person name="Postlethwait J."/>
            <person name="Bobe J."/>
            <person name="Dillon D."/>
            <person name="Chandos A."/>
            <person name="von Hippel F."/>
            <person name="Guiguen Y."/>
        </authorList>
    </citation>
    <scope>NUCLEOTIDE SEQUENCE</scope>
    <source>
        <strain evidence="1">YG-Jan2019</strain>
    </source>
</reference>
<evidence type="ECO:0000313" key="2">
    <source>
        <dbReference type="Proteomes" id="UP001157502"/>
    </source>
</evidence>
<proteinExistence type="predicted"/>
<keyword evidence="2" id="KW-1185">Reference proteome</keyword>
<organism evidence="1 2">
    <name type="scientific">Dallia pectoralis</name>
    <name type="common">Alaska blackfish</name>
    <dbReference type="NCBI Taxonomy" id="75939"/>
    <lineage>
        <taxon>Eukaryota</taxon>
        <taxon>Metazoa</taxon>
        <taxon>Chordata</taxon>
        <taxon>Craniata</taxon>
        <taxon>Vertebrata</taxon>
        <taxon>Euteleostomi</taxon>
        <taxon>Actinopterygii</taxon>
        <taxon>Neopterygii</taxon>
        <taxon>Teleostei</taxon>
        <taxon>Protacanthopterygii</taxon>
        <taxon>Esociformes</taxon>
        <taxon>Umbridae</taxon>
        <taxon>Dallia</taxon>
    </lineage>
</organism>
<name>A0ACC2FH34_DALPE</name>
<sequence>MYLRGEIFHGVKFSLNRGSPNECEGNKVKTAARLSRAPWPFVPAAVNLKRWRTLLVHALTIQPQLFAFLNWQRCLHGLWEPSDVIFGQDLMLWIEGVGPIFTLSAASSSRPQDPPRQSA</sequence>
<comment type="caution">
    <text evidence="1">The sequence shown here is derived from an EMBL/GenBank/DDBJ whole genome shotgun (WGS) entry which is preliminary data.</text>
</comment>
<dbReference type="Proteomes" id="UP001157502">
    <property type="component" value="Chromosome 28"/>
</dbReference>
<accession>A0ACC2FH34</accession>